<evidence type="ECO:0000256" key="5">
    <source>
        <dbReference type="ARBA" id="ARBA00038359"/>
    </source>
</evidence>
<dbReference type="GO" id="GO:0016020">
    <property type="term" value="C:membrane"/>
    <property type="evidence" value="ECO:0007669"/>
    <property type="project" value="UniProtKB-SubCell"/>
</dbReference>
<evidence type="ECO:0000313" key="9">
    <source>
        <dbReference type="EMBL" id="OOQ90915.1"/>
    </source>
</evidence>
<dbReference type="AlphaFoldDB" id="A0A1S9RZJ8"/>
<proteinExistence type="inferred from homology"/>
<comment type="similarity">
    <text evidence="5">Belongs to the SAT4 family.</text>
</comment>
<name>A0A1S9RZJ8_PENBI</name>
<dbReference type="PANTHER" id="PTHR33048">
    <property type="entry name" value="PTH11-LIKE INTEGRAL MEMBRANE PROTEIN (AFU_ORTHOLOGUE AFUA_5G11245)"/>
    <property type="match status" value="1"/>
</dbReference>
<feature type="transmembrane region" description="Helical" evidence="7">
    <location>
        <begin position="266"/>
        <end position="286"/>
    </location>
</feature>
<evidence type="ECO:0000256" key="4">
    <source>
        <dbReference type="ARBA" id="ARBA00023136"/>
    </source>
</evidence>
<feature type="transmembrane region" description="Helical" evidence="7">
    <location>
        <begin position="75"/>
        <end position="95"/>
    </location>
</feature>
<dbReference type="InterPro" id="IPR052337">
    <property type="entry name" value="SAT4-like"/>
</dbReference>
<sequence length="391" mass="42904">MASDTITPVMAPPAGQTSNFVNPDYNGARFVAVNCIFLPLAVLALAVRTWTRLFVVRSFRVDDYLMIFATKEWHLQLLSCVLTGVTLEMLNWGLGRHMWDVELVRFSPMFSKLNVIAAIIYCAATGFTKVSVLVFYLRIFPSRNFHIAVWSIVFIAAGYSFASILANIFSCNPIAKSWDLSITTGSCMNRPVFYFANAGLGIFTDFATVAVPIPWLRRLQMPIRQKIAVGGILAMGCFVGIVSCIRLGSLYTLLKSPDLTWTTTDALMWCVIELNLGIFGGSVTAIRPFVRKYFPSLLGLSSGGGYYSSQSRSHKHGHPLGSIPHSDRVNFTNQDNQYTTTLTTLRGAPDNGSEEHILASQPDGHAKDADGATGIIRTVEFDVENSSTAAA</sequence>
<accession>A0A1S9RZJ8</accession>
<feature type="transmembrane region" description="Helical" evidence="7">
    <location>
        <begin position="115"/>
        <end position="137"/>
    </location>
</feature>
<keyword evidence="2 7" id="KW-0812">Transmembrane</keyword>
<evidence type="ECO:0000259" key="8">
    <source>
        <dbReference type="Pfam" id="PF20684"/>
    </source>
</evidence>
<dbReference type="EMBL" id="LJBN01000032">
    <property type="protein sequence ID" value="OOQ90915.1"/>
    <property type="molecule type" value="Genomic_DNA"/>
</dbReference>
<evidence type="ECO:0000256" key="2">
    <source>
        <dbReference type="ARBA" id="ARBA00022692"/>
    </source>
</evidence>
<dbReference type="InterPro" id="IPR049326">
    <property type="entry name" value="Rhodopsin_dom_fungi"/>
</dbReference>
<dbReference type="PANTHER" id="PTHR33048:SF47">
    <property type="entry name" value="INTEGRAL MEMBRANE PROTEIN-RELATED"/>
    <property type="match status" value="1"/>
</dbReference>
<comment type="subcellular location">
    <subcellularLocation>
        <location evidence="1">Membrane</location>
        <topology evidence="1">Multi-pass membrane protein</topology>
    </subcellularLocation>
</comment>
<protein>
    <recommendedName>
        <fullName evidence="8">Rhodopsin domain-containing protein</fullName>
    </recommendedName>
</protein>
<reference evidence="10" key="1">
    <citation type="submission" date="2015-09" db="EMBL/GenBank/DDBJ databases">
        <authorList>
            <person name="Fill T.P."/>
            <person name="Baretta J.F."/>
            <person name="de Almeida L.G."/>
            <person name="Rocha M."/>
            <person name="de Souza D.H."/>
            <person name="Malavazi I."/>
            <person name="Cerdeira L.T."/>
            <person name="Hong H."/>
            <person name="Samborskyy M."/>
            <person name="de Vasconcelos A.T."/>
            <person name="Leadlay P."/>
            <person name="Rodrigues-Filho E."/>
        </authorList>
    </citation>
    <scope>NUCLEOTIDE SEQUENCE [LARGE SCALE GENOMIC DNA]</scope>
    <source>
        <strain evidence="10">LaBioMMi 136</strain>
    </source>
</reference>
<evidence type="ECO:0000313" key="10">
    <source>
        <dbReference type="Proteomes" id="UP000190744"/>
    </source>
</evidence>
<feature type="region of interest" description="Disordered" evidence="6">
    <location>
        <begin position="346"/>
        <end position="370"/>
    </location>
</feature>
<evidence type="ECO:0000256" key="6">
    <source>
        <dbReference type="SAM" id="MobiDB-lite"/>
    </source>
</evidence>
<dbReference type="Proteomes" id="UP000190744">
    <property type="component" value="Unassembled WGS sequence"/>
</dbReference>
<organism evidence="9 10">
    <name type="scientific">Penicillium brasilianum</name>
    <dbReference type="NCBI Taxonomy" id="104259"/>
    <lineage>
        <taxon>Eukaryota</taxon>
        <taxon>Fungi</taxon>
        <taxon>Dikarya</taxon>
        <taxon>Ascomycota</taxon>
        <taxon>Pezizomycotina</taxon>
        <taxon>Eurotiomycetes</taxon>
        <taxon>Eurotiomycetidae</taxon>
        <taxon>Eurotiales</taxon>
        <taxon>Aspergillaceae</taxon>
        <taxon>Penicillium</taxon>
    </lineage>
</organism>
<dbReference type="Pfam" id="PF20684">
    <property type="entry name" value="Fung_rhodopsin"/>
    <property type="match status" value="1"/>
</dbReference>
<evidence type="ECO:0000256" key="7">
    <source>
        <dbReference type="SAM" id="Phobius"/>
    </source>
</evidence>
<comment type="caution">
    <text evidence="9">The sequence shown here is derived from an EMBL/GenBank/DDBJ whole genome shotgun (WGS) entry which is preliminary data.</text>
</comment>
<keyword evidence="4 7" id="KW-0472">Membrane</keyword>
<feature type="transmembrane region" description="Helical" evidence="7">
    <location>
        <begin position="149"/>
        <end position="169"/>
    </location>
</feature>
<evidence type="ECO:0000256" key="3">
    <source>
        <dbReference type="ARBA" id="ARBA00022989"/>
    </source>
</evidence>
<keyword evidence="3 7" id="KW-1133">Transmembrane helix</keyword>
<feature type="transmembrane region" description="Helical" evidence="7">
    <location>
        <begin position="30"/>
        <end position="55"/>
    </location>
</feature>
<feature type="domain" description="Rhodopsin" evidence="8">
    <location>
        <begin position="47"/>
        <end position="292"/>
    </location>
</feature>
<feature type="transmembrane region" description="Helical" evidence="7">
    <location>
        <begin position="227"/>
        <end position="254"/>
    </location>
</feature>
<evidence type="ECO:0000256" key="1">
    <source>
        <dbReference type="ARBA" id="ARBA00004141"/>
    </source>
</evidence>
<feature type="transmembrane region" description="Helical" evidence="7">
    <location>
        <begin position="192"/>
        <end position="215"/>
    </location>
</feature>
<gene>
    <name evidence="9" type="ORF">PEBR_01903</name>
</gene>